<keyword evidence="8" id="KW-0407">Ion channel</keyword>
<keyword evidence="4 9" id="KW-0812">Transmembrane</keyword>
<evidence type="ECO:0000256" key="6">
    <source>
        <dbReference type="ARBA" id="ARBA00023065"/>
    </source>
</evidence>
<evidence type="ECO:0000256" key="8">
    <source>
        <dbReference type="ARBA" id="ARBA00023303"/>
    </source>
</evidence>
<evidence type="ECO:0000256" key="4">
    <source>
        <dbReference type="ARBA" id="ARBA00022692"/>
    </source>
</evidence>
<keyword evidence="5 9" id="KW-1133">Transmembrane helix</keyword>
<dbReference type="GO" id="GO:0034220">
    <property type="term" value="P:monoatomic ion transmembrane transport"/>
    <property type="evidence" value="ECO:0007669"/>
    <property type="project" value="UniProtKB-KW"/>
</dbReference>
<evidence type="ECO:0008006" key="12">
    <source>
        <dbReference type="Google" id="ProtNLM"/>
    </source>
</evidence>
<keyword evidence="6" id="KW-0406">Ion transport</keyword>
<accession>A0AAN7L1H0</accession>
<name>A0AAN7L1H0_9MYRT</name>
<dbReference type="PANTHER" id="PTHR31086">
    <property type="entry name" value="ALUMINUM-ACTIVATED MALATE TRANSPORTER 10"/>
    <property type="match status" value="1"/>
</dbReference>
<feature type="transmembrane region" description="Helical" evidence="9">
    <location>
        <begin position="191"/>
        <end position="212"/>
    </location>
</feature>
<dbReference type="GO" id="GO:0016020">
    <property type="term" value="C:membrane"/>
    <property type="evidence" value="ECO:0007669"/>
    <property type="project" value="UniProtKB-SubCell"/>
</dbReference>
<feature type="transmembrane region" description="Helical" evidence="9">
    <location>
        <begin position="52"/>
        <end position="69"/>
    </location>
</feature>
<evidence type="ECO:0000313" key="11">
    <source>
        <dbReference type="Proteomes" id="UP001345219"/>
    </source>
</evidence>
<evidence type="ECO:0000256" key="5">
    <source>
        <dbReference type="ARBA" id="ARBA00022989"/>
    </source>
</evidence>
<dbReference type="EMBL" id="JAXIOK010000001">
    <property type="protein sequence ID" value="KAK4780478.1"/>
    <property type="molecule type" value="Genomic_DNA"/>
</dbReference>
<gene>
    <name evidence="10" type="ORF">SAY87_016584</name>
</gene>
<comment type="caution">
    <text evidence="10">The sequence shown here is derived from an EMBL/GenBank/DDBJ whole genome shotgun (WGS) entry which is preliminary data.</text>
</comment>
<keyword evidence="7 9" id="KW-0472">Membrane</keyword>
<evidence type="ECO:0000256" key="7">
    <source>
        <dbReference type="ARBA" id="ARBA00023136"/>
    </source>
</evidence>
<dbReference type="GO" id="GO:0015743">
    <property type="term" value="P:malate transport"/>
    <property type="evidence" value="ECO:0007669"/>
    <property type="project" value="InterPro"/>
</dbReference>
<evidence type="ECO:0000256" key="3">
    <source>
        <dbReference type="ARBA" id="ARBA00022448"/>
    </source>
</evidence>
<keyword evidence="3" id="KW-0813">Transport</keyword>
<protein>
    <recommendedName>
        <fullName evidence="12">Aluminum-activated malate transporter</fullName>
    </recommendedName>
</protein>
<dbReference type="Pfam" id="PF11744">
    <property type="entry name" value="ALMT"/>
    <property type="match status" value="1"/>
</dbReference>
<dbReference type="Proteomes" id="UP001345219">
    <property type="component" value="Chromosome 13"/>
</dbReference>
<evidence type="ECO:0000256" key="9">
    <source>
        <dbReference type="SAM" id="Phobius"/>
    </source>
</evidence>
<evidence type="ECO:0000256" key="2">
    <source>
        <dbReference type="ARBA" id="ARBA00007079"/>
    </source>
</evidence>
<feature type="transmembrane region" description="Helical" evidence="9">
    <location>
        <begin position="160"/>
        <end position="179"/>
    </location>
</feature>
<proteinExistence type="inferred from homology"/>
<comment type="subcellular location">
    <subcellularLocation>
        <location evidence="1">Membrane</location>
        <topology evidence="1">Multi-pass membrane protein</topology>
    </subcellularLocation>
</comment>
<feature type="transmembrane region" description="Helical" evidence="9">
    <location>
        <begin position="75"/>
        <end position="98"/>
    </location>
</feature>
<dbReference type="InterPro" id="IPR020966">
    <property type="entry name" value="ALMT"/>
</dbReference>
<feature type="transmembrane region" description="Helical" evidence="9">
    <location>
        <begin position="128"/>
        <end position="148"/>
    </location>
</feature>
<keyword evidence="11" id="KW-1185">Reference proteome</keyword>
<reference evidence="10 11" key="1">
    <citation type="journal article" date="2023" name="Hortic Res">
        <title>Pangenome of water caltrop reveals structural variations and asymmetric subgenome divergence after allopolyploidization.</title>
        <authorList>
            <person name="Zhang X."/>
            <person name="Chen Y."/>
            <person name="Wang L."/>
            <person name="Yuan Y."/>
            <person name="Fang M."/>
            <person name="Shi L."/>
            <person name="Lu R."/>
            <person name="Comes H.P."/>
            <person name="Ma Y."/>
            <person name="Chen Y."/>
            <person name="Huang G."/>
            <person name="Zhou Y."/>
            <person name="Zheng Z."/>
            <person name="Qiu Y."/>
        </authorList>
    </citation>
    <scope>NUCLEOTIDE SEQUENCE [LARGE SCALE GENOMIC DNA]</scope>
    <source>
        <tissue evidence="10">Roots</tissue>
    </source>
</reference>
<evidence type="ECO:0000256" key="1">
    <source>
        <dbReference type="ARBA" id="ARBA00004141"/>
    </source>
</evidence>
<dbReference type="AlphaFoldDB" id="A0AAN7L1H0"/>
<organism evidence="10 11">
    <name type="scientific">Trapa incisa</name>
    <dbReference type="NCBI Taxonomy" id="236973"/>
    <lineage>
        <taxon>Eukaryota</taxon>
        <taxon>Viridiplantae</taxon>
        <taxon>Streptophyta</taxon>
        <taxon>Embryophyta</taxon>
        <taxon>Tracheophyta</taxon>
        <taxon>Spermatophyta</taxon>
        <taxon>Magnoliopsida</taxon>
        <taxon>eudicotyledons</taxon>
        <taxon>Gunneridae</taxon>
        <taxon>Pentapetalae</taxon>
        <taxon>rosids</taxon>
        <taxon>malvids</taxon>
        <taxon>Myrtales</taxon>
        <taxon>Lythraceae</taxon>
        <taxon>Trapa</taxon>
    </lineage>
</organism>
<sequence length="488" mass="53243">MESEMEHSKTGVVGLFRLRVKSAMGNATARISTAGRDIVEVGKDDPRRAIHSLKVGLTLTLVSLIYYYQPLYTNFGATAMWAVMTVVVVFEFSVGATLSKGLNRGLATLFAGALGVGAHHLACMSGKIGEPILLGFFVFLQAAATTFMRFFPGIKARYDYGMLIFILTFSLVSISGYRYDEILTMAHRRLSTIFIGGATCVIVSIVVCPVWAGEDLHNLIALNMEKLGNFLEGFGDEFFRASADTDHAGTTADRSKSLRGYKTVLVSKSTEETMANFARWEPSHGEFRFRHPWKLYLELGALTRECAYRIEALDGYLNANLQVPAAARESIEGVCREVSSEAAKALKEMAVSVRTMTRHAALADPDLLLGDCHDAVKDLKALLKASQWKETDLLAAVPLFTVASLLIDVVKCTEKIAERVQELSSLANFREVESTSLLEKPAPRAGGKNKVPKPAVVPDVECPPPHIVLAVHEMAPENGRAPAPLNTS</sequence>
<evidence type="ECO:0000313" key="10">
    <source>
        <dbReference type="EMBL" id="KAK4780478.1"/>
    </source>
</evidence>
<comment type="similarity">
    <text evidence="2">Belongs to the aromatic acid exporter (TC 2.A.85) family.</text>
</comment>